<dbReference type="EMBL" id="SRMI01000007">
    <property type="protein sequence ID" value="TVY66183.1"/>
    <property type="molecule type" value="Genomic_DNA"/>
</dbReference>
<dbReference type="Gene3D" id="3.30.200.20">
    <property type="entry name" value="Phosphorylase Kinase, domain 1"/>
    <property type="match status" value="1"/>
</dbReference>
<comment type="caution">
    <text evidence="1">The sequence shown here is derived from an EMBL/GenBank/DDBJ whole genome shotgun (WGS) entry which is preliminary data.</text>
</comment>
<name>A0A559L0D3_FUSOC</name>
<reference evidence="1 2" key="1">
    <citation type="journal article" date="2019" name="Microbiol. Resour. Announc.">
        <title>High-quality draft genome sequence of Fusarium oxysporum f. sp. cubense strain 160527, a causal agent of Panama disease.</title>
        <authorList>
            <person name="Asai S."/>
            <person name="Ayukawa Y."/>
            <person name="Gan P."/>
            <person name="Masuda S."/>
            <person name="Komatsu K."/>
            <person name="Shirasu K."/>
            <person name="Arie T."/>
        </authorList>
    </citation>
    <scope>NUCLEOTIDE SEQUENCE [LARGE SCALE GENOMIC DNA]</scope>
    <source>
        <strain evidence="1 2">160527</strain>
    </source>
</reference>
<organism evidence="1 2">
    <name type="scientific">Fusarium oxysporum f. sp. cubense</name>
    <dbReference type="NCBI Taxonomy" id="61366"/>
    <lineage>
        <taxon>Eukaryota</taxon>
        <taxon>Fungi</taxon>
        <taxon>Dikarya</taxon>
        <taxon>Ascomycota</taxon>
        <taxon>Pezizomycotina</taxon>
        <taxon>Sordariomycetes</taxon>
        <taxon>Hypocreomycetidae</taxon>
        <taxon>Hypocreales</taxon>
        <taxon>Nectriaceae</taxon>
        <taxon>Fusarium</taxon>
        <taxon>Fusarium oxysporum species complex</taxon>
    </lineage>
</organism>
<gene>
    <name evidence="1" type="ORF">Focb16_v010942</name>
</gene>
<evidence type="ECO:0000313" key="2">
    <source>
        <dbReference type="Proteomes" id="UP000320707"/>
    </source>
</evidence>
<dbReference type="AlphaFoldDB" id="A0A559L0D3"/>
<protein>
    <submittedName>
        <fullName evidence="1">Uncharacterized protein</fullName>
    </submittedName>
</protein>
<evidence type="ECO:0000313" key="1">
    <source>
        <dbReference type="EMBL" id="TVY66183.1"/>
    </source>
</evidence>
<dbReference type="InterPro" id="IPR011009">
    <property type="entry name" value="Kinase-like_dom_sf"/>
</dbReference>
<accession>A0A559L0D3</accession>
<dbReference type="SUPFAM" id="SSF56112">
    <property type="entry name" value="Protein kinase-like (PK-like)"/>
    <property type="match status" value="1"/>
</dbReference>
<proteinExistence type="predicted"/>
<dbReference type="Proteomes" id="UP000320707">
    <property type="component" value="Unassembled WGS sequence"/>
</dbReference>
<sequence>MQQATQDGLEWQESFLDLEPVWTREPSIGAIESVSRQQLKITSDNPCTVTFHGAGFFNKVYLVRAEGSTFVMRVTLPVYPRHKTRAEVITSKWVRENTTIPVPEVFAFDDSNDN</sequence>